<feature type="non-terminal residue" evidence="1">
    <location>
        <position position="54"/>
    </location>
</feature>
<organism evidence="1 2">
    <name type="scientific">Araneus ventricosus</name>
    <name type="common">Orbweaver spider</name>
    <name type="synonym">Epeira ventricosa</name>
    <dbReference type="NCBI Taxonomy" id="182803"/>
    <lineage>
        <taxon>Eukaryota</taxon>
        <taxon>Metazoa</taxon>
        <taxon>Ecdysozoa</taxon>
        <taxon>Arthropoda</taxon>
        <taxon>Chelicerata</taxon>
        <taxon>Arachnida</taxon>
        <taxon>Araneae</taxon>
        <taxon>Araneomorphae</taxon>
        <taxon>Entelegynae</taxon>
        <taxon>Araneoidea</taxon>
        <taxon>Araneidae</taxon>
        <taxon>Araneus</taxon>
    </lineage>
</organism>
<protein>
    <submittedName>
        <fullName evidence="1">Uncharacterized protein</fullName>
    </submittedName>
</protein>
<reference evidence="1 2" key="1">
    <citation type="journal article" date="2019" name="Sci. Rep.">
        <title>Orb-weaving spider Araneus ventricosus genome elucidates the spidroin gene catalogue.</title>
        <authorList>
            <person name="Kono N."/>
            <person name="Nakamura H."/>
            <person name="Ohtoshi R."/>
            <person name="Moran D.A.P."/>
            <person name="Shinohara A."/>
            <person name="Yoshida Y."/>
            <person name="Fujiwara M."/>
            <person name="Mori M."/>
            <person name="Tomita M."/>
            <person name="Arakawa K."/>
        </authorList>
    </citation>
    <scope>NUCLEOTIDE SEQUENCE [LARGE SCALE GENOMIC DNA]</scope>
</reference>
<dbReference type="EMBL" id="BGPR01237032">
    <property type="protein sequence ID" value="GBL96405.1"/>
    <property type="molecule type" value="Genomic_DNA"/>
</dbReference>
<keyword evidence="2" id="KW-1185">Reference proteome</keyword>
<dbReference type="AlphaFoldDB" id="A0A4Y2BY57"/>
<name>A0A4Y2BY57_ARAVE</name>
<accession>A0A4Y2BY57</accession>
<comment type="caution">
    <text evidence="1">The sequence shown here is derived from an EMBL/GenBank/DDBJ whole genome shotgun (WGS) entry which is preliminary data.</text>
</comment>
<dbReference type="Proteomes" id="UP000499080">
    <property type="component" value="Unassembled WGS sequence"/>
</dbReference>
<evidence type="ECO:0000313" key="1">
    <source>
        <dbReference type="EMBL" id="GBL96405.1"/>
    </source>
</evidence>
<gene>
    <name evidence="1" type="ORF">AVEN_250711_1</name>
</gene>
<evidence type="ECO:0000313" key="2">
    <source>
        <dbReference type="Proteomes" id="UP000499080"/>
    </source>
</evidence>
<sequence length="54" mass="5886">MGTKAKSFKRIAFDISYLLYLTIWDSANAPSNPPKCNRGPLLGSLLLDQGFPGT</sequence>
<proteinExistence type="predicted"/>